<accession>A0ACC1BXS0</accession>
<sequence length="53" mass="6027">MSNFFFSKYPKNQPKPLSTLKANLLSRSTSLLLDLPTTIFSIWKPQISSARLV</sequence>
<dbReference type="Proteomes" id="UP001164250">
    <property type="component" value="Chromosome 2"/>
</dbReference>
<protein>
    <submittedName>
        <fullName evidence="1">Uncharacterized protein</fullName>
    </submittedName>
</protein>
<keyword evidence="2" id="KW-1185">Reference proteome</keyword>
<reference evidence="2" key="1">
    <citation type="journal article" date="2023" name="G3 (Bethesda)">
        <title>Genome assembly and association tests identify interacting loci associated with vigor, precocity, and sex in interspecific pistachio rootstocks.</title>
        <authorList>
            <person name="Palmer W."/>
            <person name="Jacygrad E."/>
            <person name="Sagayaradj S."/>
            <person name="Cavanaugh K."/>
            <person name="Han R."/>
            <person name="Bertier L."/>
            <person name="Beede B."/>
            <person name="Kafkas S."/>
            <person name="Golino D."/>
            <person name="Preece J."/>
            <person name="Michelmore R."/>
        </authorList>
    </citation>
    <scope>NUCLEOTIDE SEQUENCE [LARGE SCALE GENOMIC DNA]</scope>
</reference>
<comment type="caution">
    <text evidence="1">The sequence shown here is derived from an EMBL/GenBank/DDBJ whole genome shotgun (WGS) entry which is preliminary data.</text>
</comment>
<dbReference type="EMBL" id="CM047898">
    <property type="protein sequence ID" value="KAJ0104553.1"/>
    <property type="molecule type" value="Genomic_DNA"/>
</dbReference>
<name>A0ACC1BXS0_9ROSI</name>
<organism evidence="1 2">
    <name type="scientific">Pistacia atlantica</name>
    <dbReference type="NCBI Taxonomy" id="434234"/>
    <lineage>
        <taxon>Eukaryota</taxon>
        <taxon>Viridiplantae</taxon>
        <taxon>Streptophyta</taxon>
        <taxon>Embryophyta</taxon>
        <taxon>Tracheophyta</taxon>
        <taxon>Spermatophyta</taxon>
        <taxon>Magnoliopsida</taxon>
        <taxon>eudicotyledons</taxon>
        <taxon>Gunneridae</taxon>
        <taxon>Pentapetalae</taxon>
        <taxon>rosids</taxon>
        <taxon>malvids</taxon>
        <taxon>Sapindales</taxon>
        <taxon>Anacardiaceae</taxon>
        <taxon>Pistacia</taxon>
    </lineage>
</organism>
<proteinExistence type="predicted"/>
<evidence type="ECO:0000313" key="2">
    <source>
        <dbReference type="Proteomes" id="UP001164250"/>
    </source>
</evidence>
<evidence type="ECO:0000313" key="1">
    <source>
        <dbReference type="EMBL" id="KAJ0104553.1"/>
    </source>
</evidence>
<gene>
    <name evidence="1" type="ORF">Patl1_18266</name>
</gene>